<comment type="caution">
    <text evidence="1">The sequence shown here is derived from an EMBL/GenBank/DDBJ whole genome shotgun (WGS) entry which is preliminary data.</text>
</comment>
<accession>A0A6A5HAN5</accession>
<dbReference type="PANTHER" id="PTHR21503:SF8">
    <property type="entry name" value="F-BOX ASSOCIATED DOMAIN-CONTAINING PROTEIN-RELATED"/>
    <property type="match status" value="1"/>
</dbReference>
<organism evidence="1 2">
    <name type="scientific">Caenorhabditis remanei</name>
    <name type="common">Caenorhabditis vulgaris</name>
    <dbReference type="NCBI Taxonomy" id="31234"/>
    <lineage>
        <taxon>Eukaryota</taxon>
        <taxon>Metazoa</taxon>
        <taxon>Ecdysozoa</taxon>
        <taxon>Nematoda</taxon>
        <taxon>Chromadorea</taxon>
        <taxon>Rhabditida</taxon>
        <taxon>Rhabditina</taxon>
        <taxon>Rhabditomorpha</taxon>
        <taxon>Rhabditoidea</taxon>
        <taxon>Rhabditidae</taxon>
        <taxon>Peloderinae</taxon>
        <taxon>Caenorhabditis</taxon>
    </lineage>
</organism>
<dbReference type="EMBL" id="WUAV01000002">
    <property type="protein sequence ID" value="KAF1764255.1"/>
    <property type="molecule type" value="Genomic_DNA"/>
</dbReference>
<dbReference type="PANTHER" id="PTHR21503">
    <property type="entry name" value="F-BOX-CONTAINING HYPOTHETICAL PROTEIN C.ELEGANS"/>
    <property type="match status" value="1"/>
</dbReference>
<protein>
    <recommendedName>
        <fullName evidence="3">F-box associated domain-containing protein</fullName>
    </recommendedName>
</protein>
<dbReference type="Proteomes" id="UP000483820">
    <property type="component" value="Chromosome II"/>
</dbReference>
<dbReference type="RefSeq" id="XP_053588727.1">
    <property type="nucleotide sequence ID" value="XM_053724533.1"/>
</dbReference>
<evidence type="ECO:0000313" key="2">
    <source>
        <dbReference type="Proteomes" id="UP000483820"/>
    </source>
</evidence>
<sequence>MKIVVQCLNMKPTNLMYLLGENQVLVVATYDNNHNQIDHDVANVEFVPAIPSDEIKPMKCIETFLENMCSHSLQYLAQKEITVLESLQRHMKDLFRFKPSVQLELSSLHYINISRIIDDVTDTYFDVEELDTEQIENYLAVHPGQESVHLKTKITGPLLGSNSKVCSIKGLAVQGTQDQTPRLQFSEVINNFGGEYLIFIDVAYNVNDWAQLIRRWKSKQAYHKLKCAYATPPDEVSITFEHTMRQFDFVEWDGQRRPRTVKMDPKIIYLRLIYSEDIDCTEWMDIQQDGGGKWASVKVTQDFIRLVVWD</sequence>
<dbReference type="KEGG" id="crq:GCK72_004202"/>
<reference evidence="1 2" key="1">
    <citation type="submission" date="2019-12" db="EMBL/GenBank/DDBJ databases">
        <title>Chromosome-level assembly of the Caenorhabditis remanei genome.</title>
        <authorList>
            <person name="Teterina A.A."/>
            <person name="Willis J.H."/>
            <person name="Phillips P.C."/>
        </authorList>
    </citation>
    <scope>NUCLEOTIDE SEQUENCE [LARGE SCALE GENOMIC DNA]</scope>
    <source>
        <strain evidence="1 2">PX506</strain>
        <tissue evidence="1">Whole organism</tissue>
    </source>
</reference>
<dbReference type="GeneID" id="9813554"/>
<name>A0A6A5HAN5_CAERE</name>
<dbReference type="AlphaFoldDB" id="A0A6A5HAN5"/>
<dbReference type="CTD" id="9813554"/>
<proteinExistence type="predicted"/>
<gene>
    <name evidence="1" type="ORF">GCK72_004202</name>
</gene>
<evidence type="ECO:0008006" key="3">
    <source>
        <dbReference type="Google" id="ProtNLM"/>
    </source>
</evidence>
<evidence type="ECO:0000313" key="1">
    <source>
        <dbReference type="EMBL" id="KAF1764255.1"/>
    </source>
</evidence>